<dbReference type="EMBL" id="DF237040">
    <property type="protein sequence ID" value="GAQ81794.1"/>
    <property type="molecule type" value="Genomic_DNA"/>
</dbReference>
<evidence type="ECO:0000313" key="3">
    <source>
        <dbReference type="EMBL" id="GAQ81794.1"/>
    </source>
</evidence>
<feature type="transmembrane region" description="Helical" evidence="2">
    <location>
        <begin position="12"/>
        <end position="37"/>
    </location>
</feature>
<protein>
    <submittedName>
        <fullName evidence="3">Uncharacterized protein</fullName>
    </submittedName>
</protein>
<dbReference type="Proteomes" id="UP000054558">
    <property type="component" value="Unassembled WGS sequence"/>
</dbReference>
<keyword evidence="4" id="KW-1185">Reference proteome</keyword>
<name>A0A1Y1HT51_KLENI</name>
<organism evidence="3 4">
    <name type="scientific">Klebsormidium nitens</name>
    <name type="common">Green alga</name>
    <name type="synonym">Ulothrix nitens</name>
    <dbReference type="NCBI Taxonomy" id="105231"/>
    <lineage>
        <taxon>Eukaryota</taxon>
        <taxon>Viridiplantae</taxon>
        <taxon>Streptophyta</taxon>
        <taxon>Klebsormidiophyceae</taxon>
        <taxon>Klebsormidiales</taxon>
        <taxon>Klebsormidiaceae</taxon>
        <taxon>Klebsormidium</taxon>
    </lineage>
</organism>
<keyword evidence="2" id="KW-0812">Transmembrane</keyword>
<reference evidence="3 4" key="1">
    <citation type="journal article" date="2014" name="Nat. Commun.">
        <title>Klebsormidium flaccidum genome reveals primary factors for plant terrestrial adaptation.</title>
        <authorList>
            <person name="Hori K."/>
            <person name="Maruyama F."/>
            <person name="Fujisawa T."/>
            <person name="Togashi T."/>
            <person name="Yamamoto N."/>
            <person name="Seo M."/>
            <person name="Sato S."/>
            <person name="Yamada T."/>
            <person name="Mori H."/>
            <person name="Tajima N."/>
            <person name="Moriyama T."/>
            <person name="Ikeuchi M."/>
            <person name="Watanabe M."/>
            <person name="Wada H."/>
            <person name="Kobayashi K."/>
            <person name="Saito M."/>
            <person name="Masuda T."/>
            <person name="Sasaki-Sekimoto Y."/>
            <person name="Mashiguchi K."/>
            <person name="Awai K."/>
            <person name="Shimojima M."/>
            <person name="Masuda S."/>
            <person name="Iwai M."/>
            <person name="Nobusawa T."/>
            <person name="Narise T."/>
            <person name="Kondo S."/>
            <person name="Saito H."/>
            <person name="Sato R."/>
            <person name="Murakawa M."/>
            <person name="Ihara Y."/>
            <person name="Oshima-Yamada Y."/>
            <person name="Ohtaka K."/>
            <person name="Satoh M."/>
            <person name="Sonobe K."/>
            <person name="Ishii M."/>
            <person name="Ohtani R."/>
            <person name="Kanamori-Sato M."/>
            <person name="Honoki R."/>
            <person name="Miyazaki D."/>
            <person name="Mochizuki H."/>
            <person name="Umetsu J."/>
            <person name="Higashi K."/>
            <person name="Shibata D."/>
            <person name="Kamiya Y."/>
            <person name="Sato N."/>
            <person name="Nakamura Y."/>
            <person name="Tabata S."/>
            <person name="Ida S."/>
            <person name="Kurokawa K."/>
            <person name="Ohta H."/>
        </authorList>
    </citation>
    <scope>NUCLEOTIDE SEQUENCE [LARGE SCALE GENOMIC DNA]</scope>
    <source>
        <strain evidence="3 4">NIES-2285</strain>
    </source>
</reference>
<evidence type="ECO:0000256" key="1">
    <source>
        <dbReference type="SAM" id="MobiDB-lite"/>
    </source>
</evidence>
<dbReference type="OMA" id="WAFITAS"/>
<dbReference type="InterPro" id="IPR036259">
    <property type="entry name" value="MFS_trans_sf"/>
</dbReference>
<feature type="region of interest" description="Disordered" evidence="1">
    <location>
        <begin position="170"/>
        <end position="219"/>
    </location>
</feature>
<sequence length="219" mass="24006">MGMHRCVQDSGVSLLRILNALIVISGILLIVLVFALAKTPTWITGWGFIVLGIVTIVIGLTGLFVKPRKSYGMFAVHAILLPIGCVGLFATAMVTFADTSKMAARLNGTGHYHISRNQARSLAWFMIAVCALEAVAFVLACMVYSCQRAPLPVDKIDPATGRRFKHLPPKRGWVPWKGRDNEERQQSKAQILGDQMRAKYSDAPDPAKDVELGRSPYAL</sequence>
<dbReference type="PANTHER" id="PTHR39113">
    <property type="entry name" value="MEMBRANE LIPOPROTEIN-RELATED"/>
    <property type="match status" value="1"/>
</dbReference>
<dbReference type="PANTHER" id="PTHR39113:SF1">
    <property type="entry name" value="MEMBRANE LIPOPROTEIN"/>
    <property type="match status" value="1"/>
</dbReference>
<accession>A0A1Y1HT51</accession>
<dbReference type="AlphaFoldDB" id="A0A1Y1HT51"/>
<keyword evidence="2" id="KW-0472">Membrane</keyword>
<evidence type="ECO:0000256" key="2">
    <source>
        <dbReference type="SAM" id="Phobius"/>
    </source>
</evidence>
<gene>
    <name evidence="3" type="ORF">KFL_000910140</name>
</gene>
<feature type="compositionally biased region" description="Basic and acidic residues" evidence="1">
    <location>
        <begin position="196"/>
        <end position="212"/>
    </location>
</feature>
<feature type="transmembrane region" description="Helical" evidence="2">
    <location>
        <begin position="72"/>
        <end position="97"/>
    </location>
</feature>
<feature type="transmembrane region" description="Helical" evidence="2">
    <location>
        <begin position="43"/>
        <end position="65"/>
    </location>
</feature>
<proteinExistence type="predicted"/>
<keyword evidence="2" id="KW-1133">Transmembrane helix</keyword>
<feature type="transmembrane region" description="Helical" evidence="2">
    <location>
        <begin position="122"/>
        <end position="145"/>
    </location>
</feature>
<feature type="compositionally biased region" description="Basic and acidic residues" evidence="1">
    <location>
        <begin position="177"/>
        <end position="186"/>
    </location>
</feature>
<dbReference type="SUPFAM" id="SSF103473">
    <property type="entry name" value="MFS general substrate transporter"/>
    <property type="match status" value="1"/>
</dbReference>
<evidence type="ECO:0000313" key="4">
    <source>
        <dbReference type="Proteomes" id="UP000054558"/>
    </source>
</evidence>